<evidence type="ECO:0000256" key="2">
    <source>
        <dbReference type="PROSITE-ProRule" id="PRU00252"/>
    </source>
</evidence>
<keyword evidence="1 2" id="KW-0238">DNA-binding</keyword>
<comment type="caution">
    <text evidence="3">The sequence shown here is derived from an EMBL/GenBank/DDBJ whole genome shotgun (WGS) entry which is preliminary data.</text>
</comment>
<name>A0AB33XWA2_LACRH</name>
<dbReference type="Proteomes" id="UP000009352">
    <property type="component" value="Unassembled WGS sequence"/>
</dbReference>
<dbReference type="InterPro" id="IPR012340">
    <property type="entry name" value="NA-bd_OB-fold"/>
</dbReference>
<dbReference type="PROSITE" id="PS50935">
    <property type="entry name" value="SSB"/>
    <property type="match status" value="1"/>
</dbReference>
<evidence type="ECO:0000313" key="4">
    <source>
        <dbReference type="Proteomes" id="UP000009352"/>
    </source>
</evidence>
<dbReference type="GO" id="GO:0003697">
    <property type="term" value="F:single-stranded DNA binding"/>
    <property type="evidence" value="ECO:0007669"/>
    <property type="project" value="InterPro"/>
</dbReference>
<protein>
    <submittedName>
        <fullName evidence="3">Single-stranded DNA-binding protein</fullName>
    </submittedName>
</protein>
<evidence type="ECO:0000256" key="1">
    <source>
        <dbReference type="ARBA" id="ARBA00023125"/>
    </source>
</evidence>
<sequence length="39" mass="4402">MRGRVIMLNNVSLTGRLTKEPEVFKTAADLEPVRFTLVV</sequence>
<accession>A0AB33XWA2</accession>
<dbReference type="SUPFAM" id="SSF50249">
    <property type="entry name" value="Nucleic acid-binding proteins"/>
    <property type="match status" value="1"/>
</dbReference>
<gene>
    <name evidence="3" type="ORF">LRHMDP3_589</name>
</gene>
<dbReference type="EMBL" id="AMQX01000003">
    <property type="protein sequence ID" value="EKS52218.1"/>
    <property type="molecule type" value="Genomic_DNA"/>
</dbReference>
<proteinExistence type="predicted"/>
<evidence type="ECO:0000313" key="3">
    <source>
        <dbReference type="EMBL" id="EKS52218.1"/>
    </source>
</evidence>
<reference evidence="3 4" key="1">
    <citation type="journal article" date="2013" name="Genome Announc.">
        <title>Draft Genome Sequence of Staphylococcus simulans UMC-CNS-990, Isolated from a Case of Chronic Bovine Mastitis.</title>
        <authorList>
            <person name="Calcutt M.J."/>
            <person name="Foecking M.F."/>
            <person name="Hsieh H.Y."/>
            <person name="Perry J."/>
            <person name="Stewart G.C."/>
            <person name="Middleton J.R."/>
        </authorList>
    </citation>
    <scope>NUCLEOTIDE SEQUENCE [LARGE SCALE GENOMIC DNA]</scope>
    <source>
        <strain evidence="3 4">LRHMDP3</strain>
    </source>
</reference>
<organism evidence="3 4">
    <name type="scientific">Lacticaseibacillus rhamnosus LRHMDP3</name>
    <dbReference type="NCBI Taxonomy" id="1203259"/>
    <lineage>
        <taxon>Bacteria</taxon>
        <taxon>Bacillati</taxon>
        <taxon>Bacillota</taxon>
        <taxon>Bacilli</taxon>
        <taxon>Lactobacillales</taxon>
        <taxon>Lactobacillaceae</taxon>
        <taxon>Lacticaseibacillus</taxon>
    </lineage>
</organism>
<dbReference type="InterPro" id="IPR000424">
    <property type="entry name" value="Primosome_PriB/ssb"/>
</dbReference>
<dbReference type="AlphaFoldDB" id="A0AB33XWA2"/>